<feature type="transmembrane region" description="Helical" evidence="1">
    <location>
        <begin position="6"/>
        <end position="24"/>
    </location>
</feature>
<dbReference type="PANTHER" id="PTHR31552:SF8">
    <property type="entry name" value="SERPENTINE RECEPTOR CLASS GAMMA"/>
    <property type="match status" value="1"/>
</dbReference>
<evidence type="ECO:0000313" key="2">
    <source>
        <dbReference type="EMBL" id="EYC27255.1"/>
    </source>
</evidence>
<evidence type="ECO:0000256" key="1">
    <source>
        <dbReference type="SAM" id="Phobius"/>
    </source>
</evidence>
<feature type="transmembrane region" description="Helical" evidence="1">
    <location>
        <begin position="87"/>
        <end position="111"/>
    </location>
</feature>
<comment type="caution">
    <text evidence="2">The sequence shown here is derived from an EMBL/GenBank/DDBJ whole genome shotgun (WGS) entry which is preliminary data.</text>
</comment>
<keyword evidence="1" id="KW-0472">Membrane</keyword>
<dbReference type="Pfam" id="PF10323">
    <property type="entry name" value="7TM_GPCR_Srv"/>
    <property type="match status" value="1"/>
</dbReference>
<dbReference type="Proteomes" id="UP000024635">
    <property type="component" value="Unassembled WGS sequence"/>
</dbReference>
<proteinExistence type="predicted"/>
<keyword evidence="3" id="KW-1185">Reference proteome</keyword>
<reference evidence="3" key="1">
    <citation type="journal article" date="2015" name="Nat. Genet.">
        <title>The genome and transcriptome of the zoonotic hookworm Ancylostoma ceylanicum identify infection-specific gene families.</title>
        <authorList>
            <person name="Schwarz E.M."/>
            <person name="Hu Y."/>
            <person name="Antoshechkin I."/>
            <person name="Miller M.M."/>
            <person name="Sternberg P.W."/>
            <person name="Aroian R.V."/>
        </authorList>
    </citation>
    <scope>NUCLEOTIDE SEQUENCE</scope>
    <source>
        <strain evidence="3">HY135</strain>
    </source>
</reference>
<accession>A0A016VIJ4</accession>
<evidence type="ECO:0008006" key="4">
    <source>
        <dbReference type="Google" id="ProtNLM"/>
    </source>
</evidence>
<dbReference type="EMBL" id="JARK01001345">
    <property type="protein sequence ID" value="EYC27255.1"/>
    <property type="molecule type" value="Genomic_DNA"/>
</dbReference>
<protein>
    <recommendedName>
        <fullName evidence="4">G-protein coupled receptors family 1 profile domain-containing protein</fullName>
    </recommendedName>
</protein>
<evidence type="ECO:0000313" key="3">
    <source>
        <dbReference type="Proteomes" id="UP000024635"/>
    </source>
</evidence>
<keyword evidence="1" id="KW-1133">Transmembrane helix</keyword>
<dbReference type="SUPFAM" id="SSF81321">
    <property type="entry name" value="Family A G protein-coupled receptor-like"/>
    <property type="match status" value="1"/>
</dbReference>
<keyword evidence="1" id="KW-0812">Transmembrane</keyword>
<dbReference type="AlphaFoldDB" id="A0A016VIJ4"/>
<dbReference type="Gene3D" id="1.20.1070.10">
    <property type="entry name" value="Rhodopsin 7-helix transmembrane proteins"/>
    <property type="match status" value="1"/>
</dbReference>
<organism evidence="2 3">
    <name type="scientific">Ancylostoma ceylanicum</name>
    <dbReference type="NCBI Taxonomy" id="53326"/>
    <lineage>
        <taxon>Eukaryota</taxon>
        <taxon>Metazoa</taxon>
        <taxon>Ecdysozoa</taxon>
        <taxon>Nematoda</taxon>
        <taxon>Chromadorea</taxon>
        <taxon>Rhabditida</taxon>
        <taxon>Rhabditina</taxon>
        <taxon>Rhabditomorpha</taxon>
        <taxon>Strongyloidea</taxon>
        <taxon>Ancylostomatidae</taxon>
        <taxon>Ancylostomatinae</taxon>
        <taxon>Ancylostoma</taxon>
    </lineage>
</organism>
<dbReference type="OrthoDB" id="5855582at2759"/>
<feature type="transmembrane region" description="Helical" evidence="1">
    <location>
        <begin position="169"/>
        <end position="188"/>
    </location>
</feature>
<feature type="transmembrane region" description="Helical" evidence="1">
    <location>
        <begin position="126"/>
        <end position="149"/>
    </location>
</feature>
<feature type="transmembrane region" description="Helical" evidence="1">
    <location>
        <begin position="36"/>
        <end position="56"/>
    </location>
</feature>
<dbReference type="PANTHER" id="PTHR31552">
    <property type="entry name" value="SERPENTINE RECEPTOR CLASS GAMMA"/>
    <property type="match status" value="1"/>
</dbReference>
<sequence length="211" mass="23933">MSLTGTILFTHMFGCFLMTLNRYTAVCHPLRHDDMWTTLAVSVLLLADIVIAFAAFTPLYSNHFVYKPCLNGWALKGRSESIEGIRIMSSVVTVIFEMTSLILIFLAIYGLRKYGNGHIIRTDKSLILVTAINCALSMLECIYDISFLLNIESESVAFLKWIASQYEAYSLLIMTSNAFTIVFLSRAVRQEILHRWRLRTPTTTQIMPATT</sequence>
<dbReference type="InterPro" id="IPR019426">
    <property type="entry name" value="7TM_GPCR_serpentine_rcpt_Srv"/>
</dbReference>
<gene>
    <name evidence="2" type="primary">Acey_s0009.g613</name>
    <name evidence="2" type="ORF">Y032_0009g613</name>
</gene>
<name>A0A016VIJ4_9BILA</name>